<comment type="caution">
    <text evidence="2">The sequence shown here is derived from an EMBL/GenBank/DDBJ whole genome shotgun (WGS) entry which is preliminary data.</text>
</comment>
<feature type="region of interest" description="Disordered" evidence="1">
    <location>
        <begin position="213"/>
        <end position="234"/>
    </location>
</feature>
<accession>A0A8S0SGW8</accession>
<keyword evidence="3" id="KW-1185">Reference proteome</keyword>
<feature type="compositionally biased region" description="Low complexity" evidence="1">
    <location>
        <begin position="220"/>
        <end position="234"/>
    </location>
</feature>
<gene>
    <name evidence="2" type="ORF">OLEA9_A077060</name>
</gene>
<sequence length="234" mass="25313">MISYSVLNWLSPNRFVLPWWSLNVFPPQALTSMIRTSIDHLWELFNISPSLGRASLMPLVASSDLKIKYVPAQLQLADIFTKSLGRPTFLFLHSKLLVHNSDTLGLRGKAETQKQQTAVTDLRHSALHSATEVAEHVIGTWLRAPATSPPRGVIDAASSILERNYGDGICLSSVLGHVDWRVKKGLASTIWAFGFFDALQVCNSLITTGGSKGFGGASTRGRAPSPGAGSAPAY</sequence>
<dbReference type="EMBL" id="CACTIH010005427">
    <property type="protein sequence ID" value="CAA2991724.1"/>
    <property type="molecule type" value="Genomic_DNA"/>
</dbReference>
<protein>
    <submittedName>
        <fullName evidence="2">Uncharacterized protein</fullName>
    </submittedName>
</protein>
<proteinExistence type="predicted"/>
<organism evidence="2 3">
    <name type="scientific">Olea europaea subsp. europaea</name>
    <dbReference type="NCBI Taxonomy" id="158383"/>
    <lineage>
        <taxon>Eukaryota</taxon>
        <taxon>Viridiplantae</taxon>
        <taxon>Streptophyta</taxon>
        <taxon>Embryophyta</taxon>
        <taxon>Tracheophyta</taxon>
        <taxon>Spermatophyta</taxon>
        <taxon>Magnoliopsida</taxon>
        <taxon>eudicotyledons</taxon>
        <taxon>Gunneridae</taxon>
        <taxon>Pentapetalae</taxon>
        <taxon>asterids</taxon>
        <taxon>lamiids</taxon>
        <taxon>Lamiales</taxon>
        <taxon>Oleaceae</taxon>
        <taxon>Oleeae</taxon>
        <taxon>Olea</taxon>
    </lineage>
</organism>
<reference evidence="2 3" key="1">
    <citation type="submission" date="2019-12" db="EMBL/GenBank/DDBJ databases">
        <authorList>
            <person name="Alioto T."/>
            <person name="Alioto T."/>
            <person name="Gomez Garrido J."/>
        </authorList>
    </citation>
    <scope>NUCLEOTIDE SEQUENCE [LARGE SCALE GENOMIC DNA]</scope>
</reference>
<dbReference type="Gramene" id="OE9A077060T1">
    <property type="protein sequence ID" value="OE9A077060C1"/>
    <property type="gene ID" value="OE9A077060"/>
</dbReference>
<evidence type="ECO:0000256" key="1">
    <source>
        <dbReference type="SAM" id="MobiDB-lite"/>
    </source>
</evidence>
<dbReference type="AlphaFoldDB" id="A0A8S0SGW8"/>
<dbReference type="Proteomes" id="UP000594638">
    <property type="component" value="Unassembled WGS sequence"/>
</dbReference>
<evidence type="ECO:0000313" key="2">
    <source>
        <dbReference type="EMBL" id="CAA2991724.1"/>
    </source>
</evidence>
<name>A0A8S0SGW8_OLEEU</name>
<evidence type="ECO:0000313" key="3">
    <source>
        <dbReference type="Proteomes" id="UP000594638"/>
    </source>
</evidence>